<dbReference type="VEuPathDB" id="ToxoDB:cyc_05031"/>
<dbReference type="InterPro" id="IPR035706">
    <property type="entry name" value="AAA_9"/>
</dbReference>
<keyword evidence="6" id="KW-0243">Dynein</keyword>
<keyword evidence="2" id="KW-0963">Cytoplasm</keyword>
<dbReference type="InterPro" id="IPR027417">
    <property type="entry name" value="P-loop_NTPase"/>
</dbReference>
<dbReference type="EMBL" id="JROU02001626">
    <property type="protein sequence ID" value="OEH75810.1"/>
    <property type="molecule type" value="Genomic_DNA"/>
</dbReference>
<dbReference type="Gene3D" id="1.20.140.100">
    <property type="entry name" value="Dynein heavy chain, N-terminal domain 2"/>
    <property type="match status" value="1"/>
</dbReference>
<sequence>MYFPRTSKASGQIALSADGPEGPALQEELRRCLAIDGLKNRESETVAGKSQNAQPEKCTQVHQNIELHRQQGGSSLVPSLPRSLCPVGLLQRCAPARDLNEQYLETHAIDAEDRPVRSSVHALSVLGGGLHQHPQEGDILGKKSAPLLSAPTATAWQAAREATKRELCQAPAAASTDYALMPPQSVAHVDSHNLSACPTNSTRTYTAVGVSAASFLRKFQRPQHRVRYSARRHFVVPRRRTFATFREWLAEDHQPPSKASGPREQFPARRGICHSASTDPSSGFLSAAIKLRAAVERRACQAVEEEVRDLSVSHSTQSQQATYVKAQQKALEAQTNARTSLDCTGRKKLAKAGPATPPGVRARVRWPLPNKLQKHVFKHTRPDAEKSLCTAAQSAIETGKAMTEWRNSSLPDISGYKGRDAMHDKPDLTSSLCHRHAQTEAAEYAFREAAAKAINAASIRLTRSSTAPSWHMNRPREQLRSSNLDSQEWCERYFDRGRPRESHADKDEEQKVPLDYLDGACLGSAEDVIMHTINPLEEALVSLQKIKKTESCTLSLTSNQGIRDGRNNGENGQREKQRFPAEGDAPFINIRKLPSTLLAGTEPSYYEGEPNFGKQRKDWGCLQHAPWRMKNLPLEDFDVPEDYGEACPQALLQRCHSDRQLVCPKSQSRNPDFLQETYSREFFQSKPTCHSDEAASCSLSESVASPVCNSGAGLAVPANRQQGPRRTTEVACTFEFQNANSSGGRGHITNGPAEHETEHLEILAPARENTWAMSGGDNTSEWMADAEVLHFVGTAWTHVPCRVLRYESDSRKFEVALQDGSLKAVRRLALRFRFETPQLHKQRLEACNDRRMRALLCQQLLRSVNRLPSSAFSPLPCKTVNCILKAATGIERFRHVGLPLEILVLAKRCLNERFLEAMKFGAVLHSARLLHAKGTLESYIADSYPQQQRRRVQHPCPCEWKEDGKLVTLLKVLKPLLSAAVPSFGRLDVGAADSFRRALVRLRKRPLFATSKTFKFPDPEQYLVYQRALAADVASALQEIARDSLCHALISAFAPLAATVAANGAGATAPTSDLLSFVMDSANEWKNYMLRALDEKFEPFLQQSPASLPVPAPADTFLLKRNIPCLLQLRVIIYQDEAIFHPSQEEQVNLKYTPQLVEGLLRQALETMIEAVGTINKLEADLVPFAEPTEEPLLQLSREEPFLVAAREATFCAIRASLAEAEPLRKQLDEVACALRGDASLPFKENGGFDVQKLHFILQRYTNAETQLQKLSTRVAARMFVVDGAAAKKTLLSKVHQLRCALCTQALVWVENEVNSLYDSWIEALRRASAVPVNDEELIGLKKYLAEVHTETQPLITCGKTVSSLLTVLEGYFVFAPPKVQKQMFELECFSLRLKVVVGEASGILELAKERSTFSSVHESCPAVALNATQAAITRIIRAAVALLYGYVAYAQATGLRMQLEARRQITGRHLKVEFDALRDDIEAAAATFTHLEQSHTYMPLLETLCGRVHAAITEVENLHKAEGIFGLEASQFKQLEAVCLLSGNLNELWKAASDFQKNRDEWLMLPIWQLSHDEVEQRLQRWRQTASAVRRVAGVFQSVEPLHACDELLQAITSFQKLLPLIKSLTHPSFQAKHWQELGALLEVEPLFHGEVVAFSLNQLVHRGWSKATQAIKHISATALREFHTKEYLQNLRGVWRSLKIEFVALGQEECGRKTLKGFETIRSLIEEHQTCVNSLLDPQIRGEVDLQTREWLQKLSQLEFLCHLLESFQASWAYLVPIFDYPEIQQNLGKEYKVLTKLSKLWEHEVIGRLADSTNLLDFVDMDELPHMLQAASNELSAVKKSLNDFLDTKRLAFPRFWFCCNEELVQLLADAREAKLLGPHIQKCFEGIHSLQLDQHGKQAESMLSHLGEIMPLTRPIQLLKDGQTTSVEELFSAVSICPAKCPTHYLSKLQNPESLVHHRHIKLALLLYVEAAILQQQLPQLVKDLRHQLGQLMEAVRGPLSPVTRLALAAMMTLDVHFRDVVEELQQSRTVSIGQFEWVCHLRSYWILNGNQTSGEAGHDSLNVEKGRNTTKHRRESGSILHLCMLDSCLCYGFELLRTPERLVVTPLTERCYRTLMTAIHFHYGGALEGLAGTGKTETIKDLAKAAGKHCLVFNCNEGLDATAVAALLKGLATSGSWCSFGEFNRLELDVLSIALFRPCTMMIPDAALIAEVILYTIGFQDAHQLSRKMTNCLHLASEQLERRSHYDFGMRAVVAVLNTAGHLCLHCARAVSESVSKSVRDGLGQGVERQRFEAMVLCKALQLTNIPKLHPTDQIVFDEILQDVFNDGDIAKGETHHSLEPFLKNAARQLMLEPSKKFIEKTLQVVDTLEHRHGLMLVGASATGKTATVKCLELALELQWAVTPATVSLGAEESEIAGAVSEQARSTHGENEKCETTQGTSEMRQSNISSTTTRSYSSRTVATRKCICHRIFPKSIEVKELYGSFDSKTHEWKSGALEQAVRDASKEPNINIQRWIVLDGPVDVKWVECLNSVLDENKKLCLTSGEVVQIPPQMALLFEVTDLHCASPAAVSRCGIVYIHRDVLDWKTLLRAWGLHSPTAKLLGNTLAADIAKTLSEAFEVCWAFLSKYDGGPLQITPNWMILNVLRLFEAVVAQIFKPAQNTEGKVESLLEHSLEGALAFALLWGAGGTLSAAERPAFDVAFRSLHSGQVDVLERMGLFTSTSSEKNEEKQQTVSIRQVRRFKHHLPPTGSCFDVFWDFQQKKWHSWSSLPVLPDAWKDPLSRFHEVLIETPETALLEYFLQIIVAKGYTHFMLVGEAGSGKSKCMHHILQRMATVSQQQYFHQLQEQGFPVVLQTQGPSSGLIPGATPASTVQNSALGFLTLGLTGATAPRGLQQWIEARLEKCHGAVMRPSGFSQAVLLLDDVHLPEFEESGAQPAGEQVRQLVEFGGWNQHGTWRFHPIKGITISATCRSVRQQPHQYNKRLSRHFFPLMGVPYSPESLQTILHQLLLLRFGKCADTVVDGLNKVALLTRRLYTKVQQLLPPQPSRWMHHWTPRDCWRVVQRLAFLNNVNSHTQILCCWLHEVRAVFEDRIAALTDVDILSAAIGDVLKDTFHITIADLEPAVQSPLIFAFSKSEVRRAATDDGEAAAVGFTLNCRVYGRVTLLEAHQLCAAGLEQYSLLYPKDPLNLVLFSHAVEHVVRCMNTLLHPQGHLLLLGIGGSGRRSSARLAAFLAGFETVELHGQVQSPSLVDWQQDLKRIIWATGVLKKHLLLLVSPEYLEDKEIALDLCTLLQLREVPDVLAADEKAEALTALRSKISIGSAAGSGELDADEKGESMTSTSNPNMELLATECRQRLRVCTYLSPSDPQTQMLLRRFPALTGCCTVNYFRRWSAEALHSVARQKLQVACTALQQQEAVTISSCTTPNKDATQQGDSTESSSCTDLETRLEKLCVACTSIFESTETVAELYRNEQRRFFYVTPASFLRLLNTFCYSSIKQSDCQQNQQHRYNLGLQKLREVSALVIEMQHQLQKLQPELETATKEAEELRRVLAIKQDHVAVALGLVETQEKECKSQADAVALIERECTDQLAEATSLLLAAEEELKMLSKADITELKNIKTPPAGVVKVMEATSKLLGVRPVFVQSVPRQSRQADYWQTGKKYLLENSHFLQLLLNFDRESVARNVIAAVAQYEDDADFDPEAIKKASLAAKSLCLWVKALIAYDRANRSVKPRRVALQKAQSELQLAEALLTDKEKELLRTQQHAEELYNQYQQALQHLETIQNKEYTFRKRLTVAEKIISAVGGEQARWTEKLGIIKNQMLCIAGDAALGAALIEFGGAFHPTYRAKCLDIWKKELEKCGLKNTRGYSLEQAFASPQEAQHWILQGLPSDQFSIENAVIALNAQFCPMLIDPHQQAAEWLAHTFSDMTVLRAQEPQFTRSLQLLLQHGAVVVLECFSERLEPALSHILKWQKQRQIHLPCGDVLYHCTTFSLLGGGPPSTVDLGSMTVDVHPSFRLLLKTPLNAPRFSPELCSRLTLIDFSVGLKGLEQRLLQLALQVAAPDTHTTCLRLLHQEAEMRDQLSAADYSMLEALRNAKGDILEDAELLCTLRHAKVVIENCNERLHEQKTAQAAAENTLSLYYPVARRAAGLFQVLQRLESAHPMYLFSVHMFQKCFVEAVMCVRPEYLCSCLMQLAEAELGTFVHNPEPLGLGEALERTLSKVMLLSVELLVDTHIHADMLRPVVYRLCLLHALLLGRRRFGALGWASPLDICANDLAISLQQLETALPKGELQLAPWSFLQHMASEINYGGRVTDERDRQLLRYLCHEALSEDGLWRQTGPSCLDAFKAPAANLTCAEILAQIKMLPVEEEPQIFGLQASAEIAVASAESLEIQQRLMAIHHKQHASTPFDTTPSGIESSSEVRERASVLLAQLPPIFNLEDAAALRSHSYENAMDTALLQELTRYNALIAITKKTLQIPQVTPIS</sequence>
<feature type="coiled-coil region" evidence="10">
    <location>
        <begin position="3746"/>
        <end position="3794"/>
    </location>
</feature>
<evidence type="ECO:0000256" key="8">
    <source>
        <dbReference type="ARBA" id="ARBA00023175"/>
    </source>
</evidence>
<dbReference type="Pfam" id="PF12774">
    <property type="entry name" value="AAA_6"/>
    <property type="match status" value="2"/>
</dbReference>
<dbReference type="Pfam" id="PF08393">
    <property type="entry name" value="DHC_N2"/>
    <property type="match status" value="1"/>
</dbReference>
<evidence type="ECO:0000259" key="16">
    <source>
        <dbReference type="Pfam" id="PF12781"/>
    </source>
</evidence>
<evidence type="ECO:0000313" key="21">
    <source>
        <dbReference type="Proteomes" id="UP000095192"/>
    </source>
</evidence>
<dbReference type="Gene3D" id="1.10.8.1220">
    <property type="match status" value="1"/>
</dbReference>
<evidence type="ECO:0000256" key="5">
    <source>
        <dbReference type="ARBA" id="ARBA00022840"/>
    </source>
</evidence>
<feature type="compositionally biased region" description="Basic and acidic residues" evidence="11">
    <location>
        <begin position="2430"/>
        <end position="2440"/>
    </location>
</feature>
<dbReference type="Gene3D" id="1.10.8.720">
    <property type="entry name" value="Region D6 of dynein motor"/>
    <property type="match status" value="1"/>
</dbReference>
<dbReference type="Proteomes" id="UP000095192">
    <property type="component" value="Unassembled WGS sequence"/>
</dbReference>
<evidence type="ECO:0000259" key="18">
    <source>
        <dbReference type="Pfam" id="PF18198"/>
    </source>
</evidence>
<dbReference type="Gene3D" id="1.20.58.1120">
    <property type="match status" value="1"/>
</dbReference>
<dbReference type="Pfam" id="PF18199">
    <property type="entry name" value="Dynein_C"/>
    <property type="match status" value="1"/>
</dbReference>
<dbReference type="InParanoid" id="A0A1D3CX72"/>
<feature type="domain" description="Dynein heavy chain AAA lid" evidence="18">
    <location>
        <begin position="4252"/>
        <end position="4391"/>
    </location>
</feature>
<feature type="domain" description="Dynein heavy chain ATP-binding dynein motor region" evidence="16">
    <location>
        <begin position="3890"/>
        <end position="4124"/>
    </location>
</feature>
<feature type="region of interest" description="Disordered" evidence="11">
    <location>
        <begin position="2426"/>
        <end position="2461"/>
    </location>
</feature>
<dbReference type="InterPro" id="IPR026983">
    <property type="entry name" value="DHC"/>
</dbReference>
<evidence type="ECO:0000259" key="13">
    <source>
        <dbReference type="Pfam" id="PF12774"/>
    </source>
</evidence>
<feature type="domain" description="Dynein heavy chain hydrolytic ATP-binding dynein motor region" evidence="13">
    <location>
        <begin position="2096"/>
        <end position="2198"/>
    </location>
</feature>
<keyword evidence="7 10" id="KW-0175">Coiled coil</keyword>
<proteinExistence type="predicted"/>
<name>A0A1D3CX72_9EIME</name>
<evidence type="ECO:0000256" key="3">
    <source>
        <dbReference type="ARBA" id="ARBA00022701"/>
    </source>
</evidence>
<accession>A0A1D3CX72</accession>
<dbReference type="GO" id="GO:0045505">
    <property type="term" value="F:dynein intermediate chain binding"/>
    <property type="evidence" value="ECO:0007669"/>
    <property type="project" value="InterPro"/>
</dbReference>
<dbReference type="InterPro" id="IPR042222">
    <property type="entry name" value="Dynein_2_N"/>
</dbReference>
<keyword evidence="4" id="KW-0547">Nucleotide-binding</keyword>
<keyword evidence="8" id="KW-0505">Motor protein</keyword>
<comment type="subcellular location">
    <subcellularLocation>
        <location evidence="1">Cytoplasm</location>
        <location evidence="1">Cytoskeleton</location>
    </subcellularLocation>
</comment>
<dbReference type="InterPro" id="IPR024317">
    <property type="entry name" value="Dynein_heavy_chain_D4_dom"/>
</dbReference>
<dbReference type="Gene3D" id="1.20.920.30">
    <property type="match status" value="1"/>
</dbReference>
<feature type="compositionally biased region" description="Polar residues" evidence="11">
    <location>
        <begin position="2441"/>
        <end position="2453"/>
    </location>
</feature>
<keyword evidence="3" id="KW-0493">Microtubule</keyword>
<comment type="caution">
    <text evidence="20">The sequence shown here is derived from an EMBL/GenBank/DDBJ whole genome shotgun (WGS) entry which is preliminary data.</text>
</comment>
<dbReference type="Gene3D" id="1.10.8.710">
    <property type="match status" value="1"/>
</dbReference>
<dbReference type="InterPro" id="IPR013602">
    <property type="entry name" value="Dynein_heavy_linker"/>
</dbReference>
<dbReference type="InterPro" id="IPR041228">
    <property type="entry name" value="Dynein_C"/>
</dbReference>
<evidence type="ECO:0000256" key="4">
    <source>
        <dbReference type="ARBA" id="ARBA00022741"/>
    </source>
</evidence>
<dbReference type="InterPro" id="IPR024743">
    <property type="entry name" value="Dynein_HC_stalk"/>
</dbReference>
<evidence type="ECO:0000259" key="14">
    <source>
        <dbReference type="Pfam" id="PF12777"/>
    </source>
</evidence>
<dbReference type="SUPFAM" id="SSF52540">
    <property type="entry name" value="P-loop containing nucleoside triphosphate hydrolases"/>
    <property type="match status" value="3"/>
</dbReference>
<dbReference type="Gene3D" id="6.10.140.1060">
    <property type="match status" value="1"/>
</dbReference>
<dbReference type="InterPro" id="IPR042228">
    <property type="entry name" value="Dynein_linker_3"/>
</dbReference>
<evidence type="ECO:0000256" key="10">
    <source>
        <dbReference type="SAM" id="Coils"/>
    </source>
</evidence>
<dbReference type="Pfam" id="PF12777">
    <property type="entry name" value="MT"/>
    <property type="match status" value="1"/>
</dbReference>
<dbReference type="VEuPathDB" id="ToxoDB:LOC34621461"/>
<dbReference type="InterPro" id="IPR043157">
    <property type="entry name" value="Dynein_AAA1S"/>
</dbReference>
<evidence type="ECO:0000259" key="17">
    <source>
        <dbReference type="Pfam" id="PF17852"/>
    </source>
</evidence>
<dbReference type="InterPro" id="IPR041658">
    <property type="entry name" value="AAA_lid_11"/>
</dbReference>
<dbReference type="PANTHER" id="PTHR45703">
    <property type="entry name" value="DYNEIN HEAVY CHAIN"/>
    <property type="match status" value="1"/>
</dbReference>
<protein>
    <submittedName>
        <fullName evidence="20">Uncharacterized protein</fullName>
    </submittedName>
</protein>
<dbReference type="GO" id="GO:0007018">
    <property type="term" value="P:microtubule-based movement"/>
    <property type="evidence" value="ECO:0007669"/>
    <property type="project" value="InterPro"/>
</dbReference>
<dbReference type="Pfam" id="PF12775">
    <property type="entry name" value="AAA_7"/>
    <property type="match status" value="2"/>
</dbReference>
<evidence type="ECO:0000256" key="6">
    <source>
        <dbReference type="ARBA" id="ARBA00023017"/>
    </source>
</evidence>
<feature type="domain" description="Dynein heavy chain linker" evidence="12">
    <location>
        <begin position="1545"/>
        <end position="1935"/>
    </location>
</feature>
<dbReference type="GO" id="GO:0005874">
    <property type="term" value="C:microtubule"/>
    <property type="evidence" value="ECO:0007669"/>
    <property type="project" value="UniProtKB-KW"/>
</dbReference>
<dbReference type="InterPro" id="IPR042219">
    <property type="entry name" value="AAA_lid_11_sf"/>
</dbReference>
<dbReference type="GO" id="GO:0030286">
    <property type="term" value="C:dynein complex"/>
    <property type="evidence" value="ECO:0007669"/>
    <property type="project" value="UniProtKB-KW"/>
</dbReference>
<evidence type="ECO:0000256" key="2">
    <source>
        <dbReference type="ARBA" id="ARBA00022490"/>
    </source>
</evidence>
<evidence type="ECO:0000259" key="12">
    <source>
        <dbReference type="Pfam" id="PF08393"/>
    </source>
</evidence>
<dbReference type="Gene3D" id="1.20.920.20">
    <property type="match status" value="1"/>
</dbReference>
<feature type="coiled-coil region" evidence="10">
    <location>
        <begin position="3539"/>
        <end position="3566"/>
    </location>
</feature>
<evidence type="ECO:0000259" key="15">
    <source>
        <dbReference type="Pfam" id="PF12780"/>
    </source>
</evidence>
<dbReference type="Pfam" id="PF12780">
    <property type="entry name" value="AAA_8"/>
    <property type="match status" value="1"/>
</dbReference>
<evidence type="ECO:0000256" key="7">
    <source>
        <dbReference type="ARBA" id="ARBA00023054"/>
    </source>
</evidence>
<evidence type="ECO:0000256" key="1">
    <source>
        <dbReference type="ARBA" id="ARBA00004245"/>
    </source>
</evidence>
<dbReference type="InterPro" id="IPR041466">
    <property type="entry name" value="Dynein_AAA5_ext"/>
</dbReference>
<dbReference type="PANTHER" id="PTHR45703:SF36">
    <property type="entry name" value="DYNEIN HEAVY CHAIN, CYTOPLASMIC"/>
    <property type="match status" value="1"/>
</dbReference>
<gene>
    <name evidence="20" type="ORF">cyc_05031</name>
</gene>
<dbReference type="GO" id="GO:0005524">
    <property type="term" value="F:ATP binding"/>
    <property type="evidence" value="ECO:0007669"/>
    <property type="project" value="UniProtKB-KW"/>
</dbReference>
<dbReference type="Pfam" id="PF12781">
    <property type="entry name" value="AAA_9"/>
    <property type="match status" value="1"/>
</dbReference>
<dbReference type="InterPro" id="IPR035699">
    <property type="entry name" value="AAA_6"/>
</dbReference>
<feature type="domain" description="Dynein heavy chain AAA module D4" evidence="15">
    <location>
        <begin position="3195"/>
        <end position="3500"/>
    </location>
</feature>
<dbReference type="GO" id="GO:0051959">
    <property type="term" value="F:dynein light intermediate chain binding"/>
    <property type="evidence" value="ECO:0007669"/>
    <property type="project" value="InterPro"/>
</dbReference>
<evidence type="ECO:0000256" key="11">
    <source>
        <dbReference type="SAM" id="MobiDB-lite"/>
    </source>
</evidence>
<evidence type="ECO:0000256" key="9">
    <source>
        <dbReference type="ARBA" id="ARBA00023212"/>
    </source>
</evidence>
<reference evidence="20 21" key="1">
    <citation type="journal article" date="2016" name="BMC Genomics">
        <title>Comparative genomics reveals Cyclospora cayetanensis possesses coccidia-like metabolism and invasion components but unique surface antigens.</title>
        <authorList>
            <person name="Liu S."/>
            <person name="Wang L."/>
            <person name="Zheng H."/>
            <person name="Xu Z."/>
            <person name="Roellig D.M."/>
            <person name="Li N."/>
            <person name="Frace M.A."/>
            <person name="Tang K."/>
            <person name="Arrowood M.J."/>
            <person name="Moss D.M."/>
            <person name="Zhang L."/>
            <person name="Feng Y."/>
            <person name="Xiao L."/>
        </authorList>
    </citation>
    <scope>NUCLEOTIDE SEQUENCE [LARGE SCALE GENOMIC DNA]</scope>
    <source>
        <strain evidence="20 21">CHN_HEN01</strain>
    </source>
</reference>
<evidence type="ECO:0000259" key="19">
    <source>
        <dbReference type="Pfam" id="PF18199"/>
    </source>
</evidence>
<dbReference type="Pfam" id="PF17852">
    <property type="entry name" value="Dynein_AAA_lid"/>
    <property type="match status" value="1"/>
</dbReference>
<feature type="domain" description="Dynein heavy chain AAA 5 extension" evidence="17">
    <location>
        <begin position="2620"/>
        <end position="2774"/>
    </location>
</feature>
<dbReference type="Gene3D" id="3.20.180.20">
    <property type="entry name" value="Dynein heavy chain, N-terminal domain 2"/>
    <property type="match status" value="1"/>
</dbReference>
<dbReference type="Pfam" id="PF18198">
    <property type="entry name" value="AAA_lid_11"/>
    <property type="match status" value="1"/>
</dbReference>
<feature type="domain" description="Dynein heavy chain C-terminal" evidence="19">
    <location>
        <begin position="4421"/>
        <end position="4488"/>
    </location>
</feature>
<dbReference type="Gene3D" id="3.40.50.300">
    <property type="entry name" value="P-loop containing nucleotide triphosphate hydrolases"/>
    <property type="match status" value="5"/>
</dbReference>
<organism evidence="20 21">
    <name type="scientific">Cyclospora cayetanensis</name>
    <dbReference type="NCBI Taxonomy" id="88456"/>
    <lineage>
        <taxon>Eukaryota</taxon>
        <taxon>Sar</taxon>
        <taxon>Alveolata</taxon>
        <taxon>Apicomplexa</taxon>
        <taxon>Conoidasida</taxon>
        <taxon>Coccidia</taxon>
        <taxon>Eucoccidiorida</taxon>
        <taxon>Eimeriorina</taxon>
        <taxon>Eimeriidae</taxon>
        <taxon>Cyclospora</taxon>
    </lineage>
</organism>
<feature type="domain" description="Dynein heavy chain coiled coil stalk" evidence="14">
    <location>
        <begin position="3517"/>
        <end position="3860"/>
    </location>
</feature>
<keyword evidence="9" id="KW-0206">Cytoskeleton</keyword>
<feature type="region of interest" description="Disordered" evidence="11">
    <location>
        <begin position="1"/>
        <end position="22"/>
    </location>
</feature>
<dbReference type="Gene3D" id="1.10.472.130">
    <property type="match status" value="1"/>
</dbReference>
<keyword evidence="5" id="KW-0067">ATP-binding</keyword>
<evidence type="ECO:0000313" key="20">
    <source>
        <dbReference type="EMBL" id="OEH75810.1"/>
    </source>
</evidence>
<feature type="domain" description="Dynein heavy chain hydrolytic ATP-binding dynein motor region" evidence="13">
    <location>
        <begin position="2199"/>
        <end position="2391"/>
    </location>
</feature>
<keyword evidence="21" id="KW-1185">Reference proteome</keyword>